<dbReference type="AlphaFoldDB" id="A0A644XR19"/>
<name>A0A644XR19_9ZZZZ</name>
<evidence type="ECO:0000313" key="1">
    <source>
        <dbReference type="EMBL" id="MPM18347.1"/>
    </source>
</evidence>
<dbReference type="PROSITE" id="PS51257">
    <property type="entry name" value="PROKAR_LIPOPROTEIN"/>
    <property type="match status" value="1"/>
</dbReference>
<protein>
    <submittedName>
        <fullName evidence="1">Uncharacterized protein</fullName>
    </submittedName>
</protein>
<reference evidence="1" key="1">
    <citation type="submission" date="2019-08" db="EMBL/GenBank/DDBJ databases">
        <authorList>
            <person name="Kucharzyk K."/>
            <person name="Murdoch R.W."/>
            <person name="Higgins S."/>
            <person name="Loffler F."/>
        </authorList>
    </citation>
    <scope>NUCLEOTIDE SEQUENCE</scope>
</reference>
<dbReference type="Gene3D" id="3.90.1010.20">
    <property type="match status" value="2"/>
</dbReference>
<gene>
    <name evidence="1" type="ORF">SDC9_64756</name>
</gene>
<sequence length="344" mass="35348">MKKFMSVVLASTLSVSLLAGCSSKTEPASTPPAENPPAQVETVKTGLAVVSSVAKSKDAGEADGLAQADSTIVAVTVDKDGKIVDCVLDVAQSKINFNAAGELTTPADTVFKTKHELGAEYGMKGASAIGKEWNEQADAFVSYVKGKTVEEVMAIALDEEGHATVPDLTASGTVKVGEYVEAIEKAVANAQELGAAATDKLSLGVETTMGKSANAGEKDGLAQIYSYYVAVTTNADGKITSSVIDASQSNVNFDKTGKITSDLTAPLQTKNELGENYGMKGASAIGKEWNEQAAAFAQYVTGKTAAEVAGIAVDEDSHATSPDLTASVTISLSDIMAAFSKAIA</sequence>
<dbReference type="EMBL" id="VSSQ01002965">
    <property type="protein sequence ID" value="MPM18347.1"/>
    <property type="molecule type" value="Genomic_DNA"/>
</dbReference>
<accession>A0A644XR19</accession>
<proteinExistence type="predicted"/>
<comment type="caution">
    <text evidence="1">The sequence shown here is derived from an EMBL/GenBank/DDBJ whole genome shotgun (WGS) entry which is preliminary data.</text>
</comment>
<organism evidence="1">
    <name type="scientific">bioreactor metagenome</name>
    <dbReference type="NCBI Taxonomy" id="1076179"/>
    <lineage>
        <taxon>unclassified sequences</taxon>
        <taxon>metagenomes</taxon>
        <taxon>ecological metagenomes</taxon>
    </lineage>
</organism>